<keyword evidence="2" id="KW-1133">Transmembrane helix</keyword>
<evidence type="ECO:0000259" key="7">
    <source>
        <dbReference type="PROSITE" id="PS50885"/>
    </source>
</evidence>
<dbReference type="InterPro" id="IPR004089">
    <property type="entry name" value="MCPsignal_dom"/>
</dbReference>
<dbReference type="PRINTS" id="PR00260">
    <property type="entry name" value="CHEMTRNSDUCR"/>
</dbReference>
<dbReference type="PANTHER" id="PTHR32089">
    <property type="entry name" value="METHYL-ACCEPTING CHEMOTAXIS PROTEIN MCPB"/>
    <property type="match status" value="1"/>
</dbReference>
<organism evidence="8 9">
    <name type="scientific">Virgisporangium ochraceum</name>
    <dbReference type="NCBI Taxonomy" id="65505"/>
    <lineage>
        <taxon>Bacteria</taxon>
        <taxon>Bacillati</taxon>
        <taxon>Actinomycetota</taxon>
        <taxon>Actinomycetes</taxon>
        <taxon>Micromonosporales</taxon>
        <taxon>Micromonosporaceae</taxon>
        <taxon>Virgisporangium</taxon>
    </lineage>
</organism>
<dbReference type="Pfam" id="PF00015">
    <property type="entry name" value="MCPsignal"/>
    <property type="match status" value="1"/>
</dbReference>
<dbReference type="Proteomes" id="UP000635606">
    <property type="component" value="Unassembled WGS sequence"/>
</dbReference>
<dbReference type="Gene3D" id="1.10.287.950">
    <property type="entry name" value="Methyl-accepting chemotaxis protein"/>
    <property type="match status" value="1"/>
</dbReference>
<evidence type="ECO:0000256" key="4">
    <source>
        <dbReference type="ARBA" id="ARBA00029447"/>
    </source>
</evidence>
<dbReference type="RefSeq" id="WP_275423769.1">
    <property type="nucleotide sequence ID" value="NZ_BOPH01000087.1"/>
</dbReference>
<reference evidence="8" key="1">
    <citation type="submission" date="2021-01" db="EMBL/GenBank/DDBJ databases">
        <title>Whole genome shotgun sequence of Virgisporangium ochraceum NBRC 16418.</title>
        <authorList>
            <person name="Komaki H."/>
            <person name="Tamura T."/>
        </authorList>
    </citation>
    <scope>NUCLEOTIDE SEQUENCE</scope>
    <source>
        <strain evidence="8">NBRC 16418</strain>
    </source>
</reference>
<proteinExistence type="inferred from homology"/>
<evidence type="ECO:0000313" key="9">
    <source>
        <dbReference type="Proteomes" id="UP000635606"/>
    </source>
</evidence>
<dbReference type="EMBL" id="BOPH01000087">
    <property type="protein sequence ID" value="GIJ71242.1"/>
    <property type="molecule type" value="Genomic_DNA"/>
</dbReference>
<comment type="caution">
    <text evidence="8">The sequence shown here is derived from an EMBL/GenBank/DDBJ whole genome shotgun (WGS) entry which is preliminary data.</text>
</comment>
<evidence type="ECO:0000256" key="2">
    <source>
        <dbReference type="ARBA" id="ARBA00022989"/>
    </source>
</evidence>
<evidence type="ECO:0000256" key="5">
    <source>
        <dbReference type="PROSITE-ProRule" id="PRU00284"/>
    </source>
</evidence>
<evidence type="ECO:0008006" key="10">
    <source>
        <dbReference type="Google" id="ProtNLM"/>
    </source>
</evidence>
<dbReference type="InterPro" id="IPR004090">
    <property type="entry name" value="Chemotax_Me-accpt_rcpt"/>
</dbReference>
<dbReference type="GO" id="GO:0016020">
    <property type="term" value="C:membrane"/>
    <property type="evidence" value="ECO:0007669"/>
    <property type="project" value="InterPro"/>
</dbReference>
<dbReference type="PROSITE" id="PS50111">
    <property type="entry name" value="CHEMOTAXIS_TRANSDUC_2"/>
    <property type="match status" value="1"/>
</dbReference>
<name>A0A8J3ZYK7_9ACTN</name>
<feature type="domain" description="HAMP" evidence="7">
    <location>
        <begin position="13"/>
        <end position="66"/>
    </location>
</feature>
<keyword evidence="9" id="KW-1185">Reference proteome</keyword>
<gene>
    <name evidence="8" type="ORF">Voc01_061590</name>
</gene>
<dbReference type="InterPro" id="IPR003660">
    <property type="entry name" value="HAMP_dom"/>
</dbReference>
<protein>
    <recommendedName>
        <fullName evidence="10">Methyl-accepting chemotaxis sensory transducer</fullName>
    </recommendedName>
</protein>
<accession>A0A8J3ZYK7</accession>
<evidence type="ECO:0000256" key="1">
    <source>
        <dbReference type="ARBA" id="ARBA00022692"/>
    </source>
</evidence>
<comment type="similarity">
    <text evidence="4">Belongs to the methyl-accepting chemotaxis (MCP) protein family.</text>
</comment>
<dbReference type="GO" id="GO:0004888">
    <property type="term" value="F:transmembrane signaling receptor activity"/>
    <property type="evidence" value="ECO:0007669"/>
    <property type="project" value="InterPro"/>
</dbReference>
<evidence type="ECO:0000259" key="6">
    <source>
        <dbReference type="PROSITE" id="PS50111"/>
    </source>
</evidence>
<dbReference type="PANTHER" id="PTHR32089:SF112">
    <property type="entry name" value="LYSOZYME-LIKE PROTEIN-RELATED"/>
    <property type="match status" value="1"/>
</dbReference>
<evidence type="ECO:0000313" key="8">
    <source>
        <dbReference type="EMBL" id="GIJ71242.1"/>
    </source>
</evidence>
<dbReference type="GO" id="GO:0006935">
    <property type="term" value="P:chemotaxis"/>
    <property type="evidence" value="ECO:0007669"/>
    <property type="project" value="InterPro"/>
</dbReference>
<dbReference type="SMART" id="SM00283">
    <property type="entry name" value="MA"/>
    <property type="match status" value="1"/>
</dbReference>
<dbReference type="AlphaFoldDB" id="A0A8J3ZYK7"/>
<dbReference type="PROSITE" id="PS50885">
    <property type="entry name" value="HAMP"/>
    <property type="match status" value="1"/>
</dbReference>
<keyword evidence="1" id="KW-0812">Transmembrane</keyword>
<evidence type="ECO:0000256" key="3">
    <source>
        <dbReference type="ARBA" id="ARBA00023224"/>
    </source>
</evidence>
<sequence length="310" mass="32716">MRRKETVAKGESTAGTEALRLFADVCEKAAAGDLEARIHHTSDDDAVVAARNALNRLLDTVDGFVRESAAALTSANEGRYHRRFLERGMKGAYRAGARQINSAREAMRQTAERVEAASQARFSLADEMERAILTVSEQVATAATEMGASAASLASFARTAVDESGNALNTVSVLRNASEEIRQAVRLVTQVASQTRLLALNATIEAARAGDAGRGFSVVANEVKTLADEAGRSTDAISEQVTMVQRAAGDASTALEGITGSIRQMDEMIAGIAAAIESGQGDPQDTSGLSQLAEVLRSEVSRFVAVVRDS</sequence>
<feature type="domain" description="Methyl-accepting transducer" evidence="6">
    <location>
        <begin position="89"/>
        <end position="310"/>
    </location>
</feature>
<dbReference type="SUPFAM" id="SSF58104">
    <property type="entry name" value="Methyl-accepting chemotaxis protein (MCP) signaling domain"/>
    <property type="match status" value="1"/>
</dbReference>
<keyword evidence="2" id="KW-0472">Membrane</keyword>
<keyword evidence="3 5" id="KW-0807">Transducer</keyword>
<dbReference type="GO" id="GO:0007165">
    <property type="term" value="P:signal transduction"/>
    <property type="evidence" value="ECO:0007669"/>
    <property type="project" value="UniProtKB-KW"/>
</dbReference>